<gene>
    <name evidence="1" type="ORF">DA075_19440</name>
</gene>
<dbReference type="KEGG" id="mee:DA075_19440"/>
<keyword evidence="2" id="KW-1185">Reference proteome</keyword>
<protein>
    <submittedName>
        <fullName evidence="1">CDP-archaeol synthase</fullName>
    </submittedName>
</protein>
<reference evidence="1 2" key="1">
    <citation type="submission" date="2018-04" db="EMBL/GenBank/DDBJ databases">
        <title>Methylobacterium sp. PR1016A genome.</title>
        <authorList>
            <person name="Park W."/>
        </authorList>
    </citation>
    <scope>NUCLEOTIDE SEQUENCE [LARGE SCALE GENOMIC DNA]</scope>
    <source>
        <strain evidence="1 2">PR1016A</strain>
    </source>
</reference>
<dbReference type="RefSeq" id="WP_099954611.1">
    <property type="nucleotide sequence ID" value="NZ_CP028843.1"/>
</dbReference>
<dbReference type="InterPro" id="IPR032690">
    <property type="entry name" value="CarS"/>
</dbReference>
<name>A0A2R4WMN2_9HYPH</name>
<dbReference type="OrthoDB" id="8850121at2"/>
<dbReference type="Pfam" id="PF01864">
    <property type="entry name" value="CarS-like"/>
    <property type="match status" value="2"/>
</dbReference>
<dbReference type="AlphaFoldDB" id="A0A2R4WMN2"/>
<dbReference type="PANTHER" id="PTHR39650">
    <property type="entry name" value="CDP-ARCHAEOL SYNTHASE"/>
    <property type="match status" value="1"/>
</dbReference>
<evidence type="ECO:0000313" key="1">
    <source>
        <dbReference type="EMBL" id="AWB22811.1"/>
    </source>
</evidence>
<organism evidence="1 2">
    <name type="scientific">Methylobacterium currus</name>
    <dbReference type="NCBI Taxonomy" id="2051553"/>
    <lineage>
        <taxon>Bacteria</taxon>
        <taxon>Pseudomonadati</taxon>
        <taxon>Pseudomonadota</taxon>
        <taxon>Alphaproteobacteria</taxon>
        <taxon>Hyphomicrobiales</taxon>
        <taxon>Methylobacteriaceae</taxon>
        <taxon>Methylobacterium</taxon>
    </lineage>
</organism>
<evidence type="ECO:0000313" key="2">
    <source>
        <dbReference type="Proteomes" id="UP000244755"/>
    </source>
</evidence>
<dbReference type="EMBL" id="CP028843">
    <property type="protein sequence ID" value="AWB22811.1"/>
    <property type="molecule type" value="Genomic_DNA"/>
</dbReference>
<accession>A0A2R4WMN2</accession>
<proteinExistence type="predicted"/>
<dbReference type="Proteomes" id="UP000244755">
    <property type="component" value="Chromosome 1"/>
</dbReference>
<dbReference type="PANTHER" id="PTHR39650:SF1">
    <property type="entry name" value="CDP-ARCHAEOL SYNTHASE"/>
    <property type="match status" value="1"/>
</dbReference>
<sequence>MRDPAGLARPLVLLAVANYAPILARTLLGDRFATPIDLDRTLGDGRPVFGRGKTFRGLAASCAATTLVAPALRLPPATGLALAAASLTGDLASSFAKRRLGLPAHAQAFGLDQVPEALLPLLVLRRRLALGPADIAATVALFTVGEVVLARLFHRLGLRDRPY</sequence>